<feature type="non-terminal residue" evidence="1">
    <location>
        <position position="206"/>
    </location>
</feature>
<comment type="caution">
    <text evidence="1">The sequence shown here is derived from an EMBL/GenBank/DDBJ whole genome shotgun (WGS) entry which is preliminary data.</text>
</comment>
<protein>
    <submittedName>
        <fullName evidence="1">9254_t:CDS:1</fullName>
    </submittedName>
</protein>
<sequence>MPTLRREDCVSAGSGGDKGDVECEAGLDPEPALVWALRWKNEWIGGWYWRLRVCSADDRAMMFMYECGVAGFSRTMNVGTPTTSERTLVDYDNTLEIPRKTRDTHVECERDIPTSYHHAAIWSPKTVETVEPPEVTETWQRTVSNVQSIGFRPHDYNVSNRSAVNGTHSLFLKLPAEIRTRIYEYALGGNVIHVRRPEEYIEDGSV</sequence>
<keyword evidence="2" id="KW-1185">Reference proteome</keyword>
<reference evidence="1" key="1">
    <citation type="submission" date="2021-06" db="EMBL/GenBank/DDBJ databases">
        <authorList>
            <person name="Kallberg Y."/>
            <person name="Tangrot J."/>
            <person name="Rosling A."/>
        </authorList>
    </citation>
    <scope>NUCLEOTIDE SEQUENCE</scope>
    <source>
        <strain evidence="1">AU212A</strain>
    </source>
</reference>
<dbReference type="Proteomes" id="UP000789860">
    <property type="component" value="Unassembled WGS sequence"/>
</dbReference>
<evidence type="ECO:0000313" key="1">
    <source>
        <dbReference type="EMBL" id="CAG8575486.1"/>
    </source>
</evidence>
<accession>A0ACA9M805</accession>
<proteinExistence type="predicted"/>
<dbReference type="EMBL" id="CAJVPM010010711">
    <property type="protein sequence ID" value="CAG8575486.1"/>
    <property type="molecule type" value="Genomic_DNA"/>
</dbReference>
<evidence type="ECO:0000313" key="2">
    <source>
        <dbReference type="Proteomes" id="UP000789860"/>
    </source>
</evidence>
<gene>
    <name evidence="1" type="ORF">SCALOS_LOCUS6001</name>
</gene>
<organism evidence="1 2">
    <name type="scientific">Scutellospora calospora</name>
    <dbReference type="NCBI Taxonomy" id="85575"/>
    <lineage>
        <taxon>Eukaryota</taxon>
        <taxon>Fungi</taxon>
        <taxon>Fungi incertae sedis</taxon>
        <taxon>Mucoromycota</taxon>
        <taxon>Glomeromycotina</taxon>
        <taxon>Glomeromycetes</taxon>
        <taxon>Diversisporales</taxon>
        <taxon>Gigasporaceae</taxon>
        <taxon>Scutellospora</taxon>
    </lineage>
</organism>
<name>A0ACA9M805_9GLOM</name>